<dbReference type="Proteomes" id="UP001642360">
    <property type="component" value="Unassembled WGS sequence"/>
</dbReference>
<feature type="compositionally biased region" description="Basic and acidic residues" evidence="1">
    <location>
        <begin position="147"/>
        <end position="164"/>
    </location>
</feature>
<name>A0ABC8SW96_9AQUA</name>
<comment type="caution">
    <text evidence="2">The sequence shown here is derived from an EMBL/GenBank/DDBJ whole genome shotgun (WGS) entry which is preliminary data.</text>
</comment>
<evidence type="ECO:0008006" key="4">
    <source>
        <dbReference type="Google" id="ProtNLM"/>
    </source>
</evidence>
<sequence>MKMTGTLPSNQETPTNTMFSLQNLCTNSNQPSGANLSHIINSETSFSLESSIQANQGPFQLHTSSPEFCREDLLPQHQLNVDHPKTNLLGFHMGAKASSSILFNTQASELKDNTLEACVLGRIQSTGVHLTNLDCHPILPQQLDGSQTRRSESDNDVKAEKPDL</sequence>
<organism evidence="2 3">
    <name type="scientific">Ilex paraguariensis</name>
    <name type="common">yerba mate</name>
    <dbReference type="NCBI Taxonomy" id="185542"/>
    <lineage>
        <taxon>Eukaryota</taxon>
        <taxon>Viridiplantae</taxon>
        <taxon>Streptophyta</taxon>
        <taxon>Embryophyta</taxon>
        <taxon>Tracheophyta</taxon>
        <taxon>Spermatophyta</taxon>
        <taxon>Magnoliopsida</taxon>
        <taxon>eudicotyledons</taxon>
        <taxon>Gunneridae</taxon>
        <taxon>Pentapetalae</taxon>
        <taxon>asterids</taxon>
        <taxon>campanulids</taxon>
        <taxon>Aquifoliales</taxon>
        <taxon>Aquifoliaceae</taxon>
        <taxon>Ilex</taxon>
    </lineage>
</organism>
<accession>A0ABC8SW96</accession>
<evidence type="ECO:0000313" key="3">
    <source>
        <dbReference type="Proteomes" id="UP001642360"/>
    </source>
</evidence>
<protein>
    <recommendedName>
        <fullName evidence="4">Auxin response factor 5</fullName>
    </recommendedName>
</protein>
<gene>
    <name evidence="2" type="ORF">ILEXP_LOCUS28155</name>
</gene>
<evidence type="ECO:0000313" key="2">
    <source>
        <dbReference type="EMBL" id="CAK9159459.1"/>
    </source>
</evidence>
<evidence type="ECO:0000256" key="1">
    <source>
        <dbReference type="SAM" id="MobiDB-lite"/>
    </source>
</evidence>
<reference evidence="2 3" key="1">
    <citation type="submission" date="2024-02" db="EMBL/GenBank/DDBJ databases">
        <authorList>
            <person name="Vignale AGUSTIN F."/>
            <person name="Sosa J E."/>
            <person name="Modenutti C."/>
        </authorList>
    </citation>
    <scope>NUCLEOTIDE SEQUENCE [LARGE SCALE GENOMIC DNA]</scope>
</reference>
<keyword evidence="3" id="KW-1185">Reference proteome</keyword>
<dbReference type="EMBL" id="CAUOFW020003358">
    <property type="protein sequence ID" value="CAK9159459.1"/>
    <property type="molecule type" value="Genomic_DNA"/>
</dbReference>
<feature type="region of interest" description="Disordered" evidence="1">
    <location>
        <begin position="139"/>
        <end position="164"/>
    </location>
</feature>
<proteinExistence type="predicted"/>
<dbReference type="AlphaFoldDB" id="A0ABC8SW96"/>